<name>A0A0F5FG52_9HYPH</name>
<evidence type="ECO:0000256" key="3">
    <source>
        <dbReference type="ARBA" id="ARBA00022989"/>
    </source>
</evidence>
<proteinExistence type="predicted"/>
<feature type="region of interest" description="Disordered" evidence="5">
    <location>
        <begin position="94"/>
        <end position="121"/>
    </location>
</feature>
<sequence>MVNRIVGWLILVPFCGLLIAFALANRHLVSVNLNPFASVADAGAGGYGIPLFVVLYVVLLLGVLLGGIASWFAQGHHRRRERHWRREAQHLSQELEIQRRKSGDVTPSPMSDVDDLLDMRS</sequence>
<evidence type="ECO:0000256" key="2">
    <source>
        <dbReference type="ARBA" id="ARBA00022692"/>
    </source>
</evidence>
<evidence type="ECO:0000256" key="4">
    <source>
        <dbReference type="ARBA" id="ARBA00023136"/>
    </source>
</evidence>
<gene>
    <name evidence="8" type="ORF">VE26_14755</name>
</gene>
<accession>A0A0F5FG52</accession>
<evidence type="ECO:0000256" key="1">
    <source>
        <dbReference type="ARBA" id="ARBA00022475"/>
    </source>
</evidence>
<protein>
    <recommendedName>
        <fullName evidence="7">Lipopolysaccharide assembly protein A domain-containing protein</fullName>
    </recommendedName>
</protein>
<dbReference type="RefSeq" id="WP_046105914.1">
    <property type="nucleotide sequence ID" value="NZ_JZEY01000061.1"/>
</dbReference>
<dbReference type="EMBL" id="JZEY01000061">
    <property type="protein sequence ID" value="KKB07884.1"/>
    <property type="molecule type" value="Genomic_DNA"/>
</dbReference>
<feature type="domain" description="Lipopolysaccharide assembly protein A" evidence="7">
    <location>
        <begin position="49"/>
        <end position="96"/>
    </location>
</feature>
<dbReference type="STRING" id="429727.VE26_14755"/>
<evidence type="ECO:0000313" key="8">
    <source>
        <dbReference type="EMBL" id="KKB07884.1"/>
    </source>
</evidence>
<dbReference type="InterPro" id="IPR010445">
    <property type="entry name" value="LapA_dom"/>
</dbReference>
<keyword evidence="1" id="KW-1003">Cell membrane</keyword>
<evidence type="ECO:0000256" key="5">
    <source>
        <dbReference type="SAM" id="MobiDB-lite"/>
    </source>
</evidence>
<organism evidence="8 9">
    <name type="scientific">Devosia chinhatensis</name>
    <dbReference type="NCBI Taxonomy" id="429727"/>
    <lineage>
        <taxon>Bacteria</taxon>
        <taxon>Pseudomonadati</taxon>
        <taxon>Pseudomonadota</taxon>
        <taxon>Alphaproteobacteria</taxon>
        <taxon>Hyphomicrobiales</taxon>
        <taxon>Devosiaceae</taxon>
        <taxon>Devosia</taxon>
    </lineage>
</organism>
<keyword evidence="3 6" id="KW-1133">Transmembrane helix</keyword>
<keyword evidence="9" id="KW-1185">Reference proteome</keyword>
<feature type="compositionally biased region" description="Acidic residues" evidence="5">
    <location>
        <begin position="112"/>
        <end position="121"/>
    </location>
</feature>
<evidence type="ECO:0000256" key="6">
    <source>
        <dbReference type="SAM" id="Phobius"/>
    </source>
</evidence>
<dbReference type="PATRIC" id="fig|429727.3.peg.3023"/>
<dbReference type="OrthoDB" id="7868067at2"/>
<dbReference type="Pfam" id="PF06305">
    <property type="entry name" value="LapA_dom"/>
    <property type="match status" value="1"/>
</dbReference>
<dbReference type="Proteomes" id="UP000033649">
    <property type="component" value="Unassembled WGS sequence"/>
</dbReference>
<keyword evidence="2 6" id="KW-0812">Transmembrane</keyword>
<dbReference type="AlphaFoldDB" id="A0A0F5FG52"/>
<feature type="transmembrane region" description="Helical" evidence="6">
    <location>
        <begin position="48"/>
        <end position="73"/>
    </location>
</feature>
<comment type="caution">
    <text evidence="8">The sequence shown here is derived from an EMBL/GenBank/DDBJ whole genome shotgun (WGS) entry which is preliminary data.</text>
</comment>
<dbReference type="GO" id="GO:0005886">
    <property type="term" value="C:plasma membrane"/>
    <property type="evidence" value="ECO:0007669"/>
    <property type="project" value="InterPro"/>
</dbReference>
<evidence type="ECO:0000259" key="7">
    <source>
        <dbReference type="Pfam" id="PF06305"/>
    </source>
</evidence>
<keyword evidence="4 6" id="KW-0472">Membrane</keyword>
<evidence type="ECO:0000313" key="9">
    <source>
        <dbReference type="Proteomes" id="UP000033649"/>
    </source>
</evidence>
<reference evidence="8 9" key="1">
    <citation type="submission" date="2015-03" db="EMBL/GenBank/DDBJ databases">
        <authorList>
            <person name="Hassan Y."/>
            <person name="Lepp D."/>
            <person name="Li X.-Z."/>
            <person name="Zhou T."/>
        </authorList>
    </citation>
    <scope>NUCLEOTIDE SEQUENCE [LARGE SCALE GENOMIC DNA]</scope>
    <source>
        <strain evidence="8 9">IPL18</strain>
    </source>
</reference>